<dbReference type="InterPro" id="IPR016187">
    <property type="entry name" value="CTDL_fold"/>
</dbReference>
<feature type="non-terminal residue" evidence="2">
    <location>
        <position position="1"/>
    </location>
</feature>
<dbReference type="PANTHER" id="PTHR23150">
    <property type="entry name" value="SULFATASE MODIFYING FACTOR 1, 2"/>
    <property type="match status" value="1"/>
</dbReference>
<dbReference type="EMBL" id="SRHE01000236">
    <property type="protein sequence ID" value="TWW09564.1"/>
    <property type="molecule type" value="Genomic_DNA"/>
</dbReference>
<dbReference type="Gene3D" id="3.90.1580.10">
    <property type="entry name" value="paralog of FGE (formylglycine-generating enzyme)"/>
    <property type="match status" value="1"/>
</dbReference>
<dbReference type="GO" id="GO:0120147">
    <property type="term" value="F:formylglycine-generating oxidase activity"/>
    <property type="evidence" value="ECO:0007669"/>
    <property type="project" value="TreeGrafter"/>
</dbReference>
<feature type="domain" description="Sulfatase-modifying factor enzyme-like" evidence="1">
    <location>
        <begin position="388"/>
        <end position="605"/>
    </location>
</feature>
<accession>A0A5C6M961</accession>
<dbReference type="InterPro" id="IPR005532">
    <property type="entry name" value="SUMF_dom"/>
</dbReference>
<evidence type="ECO:0000259" key="1">
    <source>
        <dbReference type="Pfam" id="PF03781"/>
    </source>
</evidence>
<dbReference type="PANTHER" id="PTHR23150:SF19">
    <property type="entry name" value="FORMYLGLYCINE-GENERATING ENZYME"/>
    <property type="match status" value="1"/>
</dbReference>
<keyword evidence="3" id="KW-1185">Reference proteome</keyword>
<dbReference type="AlphaFoldDB" id="A0A5C6M961"/>
<name>A0A5C6M961_9PLAN</name>
<sequence length="611" mass="68662">ENDRFLVTCRFAGYNRAGISLGPGFREFHVQALNETDQQRFIYDWFTLVYERLGKNSQAADKAGRLLQKLSLSEYQTRKMRELTGNPMLLTVLCLVFHDNEDLPKRRSEVYAHCVKVLLEHWRKELYAAGAGSVPRQPLDAEAVEEVLQQLAWWLHSEDQRTSASLDQLAAQTEQVLGGLQPGVRQNLTGLQFLDRVREETGILAGEANGELSFLHLTFQEYLASKFAIANAQGEQLAVSAAASDWWKETALLSLRSTRPFCSSFFRSLLQQSGLEQRPDLLEQCLNEAKFVDAEPFVEIVQQARQQPQRAATVLTMLQNRGRQLPALADAAAELLESGLRDLQSGPVAQRLRQAACELLLRADRKLPAMARGNDLATSYDERLQISFVQIPAGAFQMGQGSTDGDSPEHPVRITRPFLLATTPVTNAQYELFLQANSAVKRPDYWDDRRFNQPQQPVVGVSWDDAVAYCTWAGGRLPTEAEWEYACRAGSSGDFCFGDQQEQLPEYAWFRDNSGGTTQPVGLKLANAWGLQDVHGNIWEWCADWYAEDWYSKSPVDDPEGPRKGQRRVLRGGSWGGSSVSCSAWFRICDAPEDRDCNFGFRLARTLPPDP</sequence>
<reference evidence="2 3" key="1">
    <citation type="submission" date="2019-08" db="EMBL/GenBank/DDBJ databases">
        <title>100 year-old enigma solved: identification of Planctomyces bekefii, the type genus and species of the phylum Planctomycetes.</title>
        <authorList>
            <person name="Svetlana D.N."/>
            <person name="Overmann J."/>
        </authorList>
    </citation>
    <scope>NUCLEOTIDE SEQUENCE [LARGE SCALE GENOMIC DNA]</scope>
    <source>
        <strain evidence="2">Phe10_nw2017</strain>
    </source>
</reference>
<protein>
    <recommendedName>
        <fullName evidence="1">Sulfatase-modifying factor enzyme-like domain-containing protein</fullName>
    </recommendedName>
</protein>
<dbReference type="Proteomes" id="UP000321083">
    <property type="component" value="Unassembled WGS sequence"/>
</dbReference>
<dbReference type="SUPFAM" id="SSF56436">
    <property type="entry name" value="C-type lectin-like"/>
    <property type="match status" value="1"/>
</dbReference>
<dbReference type="Pfam" id="PF03781">
    <property type="entry name" value="FGE-sulfatase"/>
    <property type="match status" value="1"/>
</dbReference>
<comment type="caution">
    <text evidence="2">The sequence shown here is derived from an EMBL/GenBank/DDBJ whole genome shotgun (WGS) entry which is preliminary data.</text>
</comment>
<evidence type="ECO:0000313" key="3">
    <source>
        <dbReference type="Proteomes" id="UP000321083"/>
    </source>
</evidence>
<organism evidence="2 3">
    <name type="scientific">Planctomyces bekefii</name>
    <dbReference type="NCBI Taxonomy" id="1653850"/>
    <lineage>
        <taxon>Bacteria</taxon>
        <taxon>Pseudomonadati</taxon>
        <taxon>Planctomycetota</taxon>
        <taxon>Planctomycetia</taxon>
        <taxon>Planctomycetales</taxon>
        <taxon>Planctomycetaceae</taxon>
        <taxon>Planctomyces</taxon>
    </lineage>
</organism>
<dbReference type="InterPro" id="IPR051043">
    <property type="entry name" value="Sulfatase_Mod_Factor_Kinase"/>
</dbReference>
<evidence type="ECO:0000313" key="2">
    <source>
        <dbReference type="EMBL" id="TWW09564.1"/>
    </source>
</evidence>
<dbReference type="InterPro" id="IPR042095">
    <property type="entry name" value="SUMF_sf"/>
</dbReference>
<proteinExistence type="predicted"/>
<reference evidence="2 3" key="2">
    <citation type="submission" date="2019-08" db="EMBL/GenBank/DDBJ databases">
        <authorList>
            <person name="Henke P."/>
        </authorList>
    </citation>
    <scope>NUCLEOTIDE SEQUENCE [LARGE SCALE GENOMIC DNA]</scope>
    <source>
        <strain evidence="2">Phe10_nw2017</strain>
    </source>
</reference>
<gene>
    <name evidence="2" type="ORF">E3A20_13070</name>
</gene>